<dbReference type="AlphaFoldDB" id="A0A9D5Q7G5"/>
<proteinExistence type="predicted"/>
<evidence type="ECO:0000313" key="1">
    <source>
        <dbReference type="EMBL" id="MBD3326277.1"/>
    </source>
</evidence>
<sequence length="190" mass="21740">MSMIGNFRTTSDADIAALLEQPKRIELLLYGEYLTKPRTKRGFFSLFSKHRHPAPDTWTPHDPGEELDVDKAWHGIHYLLTGSPWEGTGPEAFILAGGQTIGNIDVGYGPARAFPSDEVREIARRLNEIDQNRLKAAWDQKTFLEHKIYPDMWEKEPESCFGYLLEHFEALKRFIMQAADTGKALIVYMN</sequence>
<organism evidence="1 2">
    <name type="scientific">candidate division KSB3 bacterium</name>
    <dbReference type="NCBI Taxonomy" id="2044937"/>
    <lineage>
        <taxon>Bacteria</taxon>
        <taxon>candidate division KSB3</taxon>
    </lineage>
</organism>
<protein>
    <submittedName>
        <fullName evidence="1">DUF1877 family protein</fullName>
    </submittedName>
</protein>
<accession>A0A9D5Q7G5</accession>
<dbReference type="SUPFAM" id="SSF111069">
    <property type="entry name" value="Hypothetical protein yfbM"/>
    <property type="match status" value="1"/>
</dbReference>
<dbReference type="Proteomes" id="UP000649604">
    <property type="component" value="Unassembled WGS sequence"/>
</dbReference>
<gene>
    <name evidence="1" type="ORF">GF339_16955</name>
</gene>
<comment type="caution">
    <text evidence="1">The sequence shown here is derived from an EMBL/GenBank/DDBJ whole genome shotgun (WGS) entry which is preliminary data.</text>
</comment>
<dbReference type="EMBL" id="WJJP01000554">
    <property type="protein sequence ID" value="MBD3326277.1"/>
    <property type="molecule type" value="Genomic_DNA"/>
</dbReference>
<evidence type="ECO:0000313" key="2">
    <source>
        <dbReference type="Proteomes" id="UP000649604"/>
    </source>
</evidence>
<name>A0A9D5Q7G5_9BACT</name>
<dbReference type="Gene3D" id="3.40.1760.10">
    <property type="entry name" value="YfbM-like super family"/>
    <property type="match status" value="1"/>
</dbReference>
<dbReference type="Pfam" id="PF08974">
    <property type="entry name" value="DUF1877"/>
    <property type="match status" value="1"/>
</dbReference>
<dbReference type="InterPro" id="IPR035944">
    <property type="entry name" value="YfbM-like_sf"/>
</dbReference>
<reference evidence="1" key="1">
    <citation type="submission" date="2019-11" db="EMBL/GenBank/DDBJ databases">
        <title>Microbial mats filling the niche in hypersaline microbial mats.</title>
        <authorList>
            <person name="Wong H.L."/>
            <person name="Macleod F.I."/>
            <person name="White R.A. III"/>
            <person name="Burns B.P."/>
        </authorList>
    </citation>
    <scope>NUCLEOTIDE SEQUENCE</scope>
    <source>
        <strain evidence="1">Rbin_158</strain>
    </source>
</reference>
<dbReference type="InterPro" id="IPR015068">
    <property type="entry name" value="DUF1877"/>
</dbReference>